<proteinExistence type="predicted"/>
<accession>A0A2I0JLA5</accession>
<sequence length="124" mass="14012">MENDANPLFPSLPSFRKGKKKNRRKRKKTLKATLLEHPTPHYLDREAVAILSFLVAFDLGGSPPLPFPLPPLFLLLLNCNEGLWGHRCRQLHCHGSRWLIPSPMGDGLGSLHGRSLSRPHFPHL</sequence>
<dbReference type="Proteomes" id="UP000233551">
    <property type="component" value="Unassembled WGS sequence"/>
</dbReference>
<protein>
    <submittedName>
        <fullName evidence="2">Uncharacterized protein</fullName>
    </submittedName>
</protein>
<keyword evidence="3" id="KW-1185">Reference proteome</keyword>
<name>A0A2I0JLA5_PUNGR</name>
<evidence type="ECO:0000256" key="1">
    <source>
        <dbReference type="SAM" id="MobiDB-lite"/>
    </source>
</evidence>
<feature type="region of interest" description="Disordered" evidence="1">
    <location>
        <begin position="1"/>
        <end position="29"/>
    </location>
</feature>
<dbReference type="EMBL" id="PGOL01001537">
    <property type="protein sequence ID" value="PKI57051.1"/>
    <property type="molecule type" value="Genomic_DNA"/>
</dbReference>
<evidence type="ECO:0000313" key="2">
    <source>
        <dbReference type="EMBL" id="PKI57051.1"/>
    </source>
</evidence>
<dbReference type="AlphaFoldDB" id="A0A2I0JLA5"/>
<evidence type="ECO:0000313" key="3">
    <source>
        <dbReference type="Proteomes" id="UP000233551"/>
    </source>
</evidence>
<comment type="caution">
    <text evidence="2">The sequence shown here is derived from an EMBL/GenBank/DDBJ whole genome shotgun (WGS) entry which is preliminary data.</text>
</comment>
<feature type="compositionally biased region" description="Basic residues" evidence="1">
    <location>
        <begin position="16"/>
        <end position="29"/>
    </location>
</feature>
<gene>
    <name evidence="2" type="ORF">CRG98_022555</name>
</gene>
<organism evidence="2 3">
    <name type="scientific">Punica granatum</name>
    <name type="common">Pomegranate</name>
    <dbReference type="NCBI Taxonomy" id="22663"/>
    <lineage>
        <taxon>Eukaryota</taxon>
        <taxon>Viridiplantae</taxon>
        <taxon>Streptophyta</taxon>
        <taxon>Embryophyta</taxon>
        <taxon>Tracheophyta</taxon>
        <taxon>Spermatophyta</taxon>
        <taxon>Magnoliopsida</taxon>
        <taxon>eudicotyledons</taxon>
        <taxon>Gunneridae</taxon>
        <taxon>Pentapetalae</taxon>
        <taxon>rosids</taxon>
        <taxon>malvids</taxon>
        <taxon>Myrtales</taxon>
        <taxon>Lythraceae</taxon>
        <taxon>Punica</taxon>
    </lineage>
</organism>
<reference evidence="2 3" key="1">
    <citation type="submission" date="2017-11" db="EMBL/GenBank/DDBJ databases">
        <title>De-novo sequencing of pomegranate (Punica granatum L.) genome.</title>
        <authorList>
            <person name="Akparov Z."/>
            <person name="Amiraslanov A."/>
            <person name="Hajiyeva S."/>
            <person name="Abbasov M."/>
            <person name="Kaur K."/>
            <person name="Hamwieh A."/>
            <person name="Solovyev V."/>
            <person name="Salamov A."/>
            <person name="Braich B."/>
            <person name="Kosarev P."/>
            <person name="Mahmoud A."/>
            <person name="Hajiyev E."/>
            <person name="Babayeva S."/>
            <person name="Izzatullayeva V."/>
            <person name="Mammadov A."/>
            <person name="Mammadov A."/>
            <person name="Sharifova S."/>
            <person name="Ojaghi J."/>
            <person name="Eynullazada K."/>
            <person name="Bayramov B."/>
            <person name="Abdulazimova A."/>
            <person name="Shahmuradov I."/>
        </authorList>
    </citation>
    <scope>NUCLEOTIDE SEQUENCE [LARGE SCALE GENOMIC DNA]</scope>
    <source>
        <strain evidence="3">cv. AG2017</strain>
        <tissue evidence="2">Leaf</tissue>
    </source>
</reference>